<evidence type="ECO:0000256" key="2">
    <source>
        <dbReference type="ARBA" id="ARBA00023043"/>
    </source>
</evidence>
<dbReference type="PROSITE" id="PS50088">
    <property type="entry name" value="ANK_REPEAT"/>
    <property type="match status" value="1"/>
</dbReference>
<keyword evidence="1" id="KW-0677">Repeat</keyword>
<keyword evidence="2 3" id="KW-0040">ANK repeat</keyword>
<dbReference type="Proteomes" id="UP001147695">
    <property type="component" value="Unassembled WGS sequence"/>
</dbReference>
<proteinExistence type="predicted"/>
<reference evidence="4" key="1">
    <citation type="submission" date="2022-12" db="EMBL/GenBank/DDBJ databases">
        <authorList>
            <person name="Petersen C."/>
        </authorList>
    </citation>
    <scope>NUCLEOTIDE SEQUENCE</scope>
    <source>
        <strain evidence="4">IBT 35673</strain>
    </source>
</reference>
<dbReference type="InterPro" id="IPR002110">
    <property type="entry name" value="Ankyrin_rpt"/>
</dbReference>
<comment type="caution">
    <text evidence="4">The sequence shown here is derived from an EMBL/GenBank/DDBJ whole genome shotgun (WGS) entry which is preliminary data.</text>
</comment>
<name>A0A9W9Q9I0_PENBR</name>
<dbReference type="SUPFAM" id="SSF48403">
    <property type="entry name" value="Ankyrin repeat"/>
    <property type="match status" value="1"/>
</dbReference>
<dbReference type="AlphaFoldDB" id="A0A9W9Q9I0"/>
<dbReference type="Pfam" id="PF12796">
    <property type="entry name" value="Ank_2"/>
    <property type="match status" value="1"/>
</dbReference>
<evidence type="ECO:0000256" key="1">
    <source>
        <dbReference type="ARBA" id="ARBA00022737"/>
    </source>
</evidence>
<dbReference type="PANTHER" id="PTHR24198">
    <property type="entry name" value="ANKYRIN REPEAT AND PROTEIN KINASE DOMAIN-CONTAINING PROTEIN"/>
    <property type="match status" value="1"/>
</dbReference>
<dbReference type="PROSITE" id="PS50297">
    <property type="entry name" value="ANK_REP_REGION"/>
    <property type="match status" value="1"/>
</dbReference>
<dbReference type="PANTHER" id="PTHR24198:SF165">
    <property type="entry name" value="ANKYRIN REPEAT-CONTAINING PROTEIN-RELATED"/>
    <property type="match status" value="1"/>
</dbReference>
<protein>
    <submittedName>
        <fullName evidence="4">Uncharacterized protein</fullName>
    </submittedName>
</protein>
<evidence type="ECO:0000256" key="3">
    <source>
        <dbReference type="PROSITE-ProRule" id="PRU00023"/>
    </source>
</evidence>
<dbReference type="EMBL" id="JAPZBQ010000005">
    <property type="protein sequence ID" value="KAJ5328809.1"/>
    <property type="molecule type" value="Genomic_DNA"/>
</dbReference>
<gene>
    <name evidence="4" type="ORF">N7452_009199</name>
</gene>
<accession>A0A9W9Q9I0</accession>
<dbReference type="Gene3D" id="1.25.40.20">
    <property type="entry name" value="Ankyrin repeat-containing domain"/>
    <property type="match status" value="2"/>
</dbReference>
<evidence type="ECO:0000313" key="4">
    <source>
        <dbReference type="EMBL" id="KAJ5328809.1"/>
    </source>
</evidence>
<dbReference type="InterPro" id="IPR036770">
    <property type="entry name" value="Ankyrin_rpt-contain_sf"/>
</dbReference>
<feature type="repeat" description="ANK" evidence="3">
    <location>
        <begin position="221"/>
        <end position="250"/>
    </location>
</feature>
<dbReference type="SMART" id="SM00248">
    <property type="entry name" value="ANK"/>
    <property type="match status" value="3"/>
</dbReference>
<evidence type="ECO:0000313" key="5">
    <source>
        <dbReference type="Proteomes" id="UP001147695"/>
    </source>
</evidence>
<sequence>MEVHILPGNSSTPSQLPNVPIRSPIEIINNLRLVYGQKQIKTFQNLLDSLVSDDKFDKLDLDTIMIDAVRHDDAQFVEALLFHGLPLHSDCALEAAKSKAKNVLEALFKNGWNVNKPISDAQPPVLGFVTQDQDLVSWLLRNGADPNQKCLIDLTPLSYAVHYAPISNIKLFLGNGGETQQGQLLFHALDRESEEGAPLNATMYQNHPFSWSLYAFMGLGTILHKATELGKVDVVRFLVHEGVDLSIKDANGDTALDRARRLSKTEVVQLLEDSSNH</sequence>
<organism evidence="4 5">
    <name type="scientific">Penicillium brevicompactum</name>
    <dbReference type="NCBI Taxonomy" id="5074"/>
    <lineage>
        <taxon>Eukaryota</taxon>
        <taxon>Fungi</taxon>
        <taxon>Dikarya</taxon>
        <taxon>Ascomycota</taxon>
        <taxon>Pezizomycotina</taxon>
        <taxon>Eurotiomycetes</taxon>
        <taxon>Eurotiomycetidae</taxon>
        <taxon>Eurotiales</taxon>
        <taxon>Aspergillaceae</taxon>
        <taxon>Penicillium</taxon>
    </lineage>
</organism>
<reference evidence="4" key="2">
    <citation type="journal article" date="2023" name="IMA Fungus">
        <title>Comparative genomic study of the Penicillium genus elucidates a diverse pangenome and 15 lateral gene transfer events.</title>
        <authorList>
            <person name="Petersen C."/>
            <person name="Sorensen T."/>
            <person name="Nielsen M.R."/>
            <person name="Sondergaard T.E."/>
            <person name="Sorensen J.L."/>
            <person name="Fitzpatrick D.A."/>
            <person name="Frisvad J.C."/>
            <person name="Nielsen K.L."/>
        </authorList>
    </citation>
    <scope>NUCLEOTIDE SEQUENCE</scope>
    <source>
        <strain evidence="4">IBT 35673</strain>
    </source>
</reference>